<protein>
    <submittedName>
        <fullName evidence="2">Uncharacterized protein</fullName>
    </submittedName>
</protein>
<evidence type="ECO:0000256" key="1">
    <source>
        <dbReference type="SAM" id="MobiDB-lite"/>
    </source>
</evidence>
<organism evidence="2 3">
    <name type="scientific">Corallococcus llansteffanensis</name>
    <dbReference type="NCBI Taxonomy" id="2316731"/>
    <lineage>
        <taxon>Bacteria</taxon>
        <taxon>Pseudomonadati</taxon>
        <taxon>Myxococcota</taxon>
        <taxon>Myxococcia</taxon>
        <taxon>Myxococcales</taxon>
        <taxon>Cystobacterineae</taxon>
        <taxon>Myxococcaceae</taxon>
        <taxon>Corallococcus</taxon>
    </lineage>
</organism>
<dbReference type="Proteomes" id="UP000272888">
    <property type="component" value="Unassembled WGS sequence"/>
</dbReference>
<evidence type="ECO:0000313" key="3">
    <source>
        <dbReference type="Proteomes" id="UP000272888"/>
    </source>
</evidence>
<evidence type="ECO:0000313" key="2">
    <source>
        <dbReference type="EMBL" id="RKH49132.1"/>
    </source>
</evidence>
<accession>A0A3A8P9K5</accession>
<proteinExistence type="predicted"/>
<comment type="caution">
    <text evidence="2">The sequence shown here is derived from an EMBL/GenBank/DDBJ whole genome shotgun (WGS) entry which is preliminary data.</text>
</comment>
<dbReference type="EMBL" id="RAWB01000473">
    <property type="protein sequence ID" value="RKH49132.1"/>
    <property type="molecule type" value="Genomic_DNA"/>
</dbReference>
<reference evidence="3" key="1">
    <citation type="submission" date="2018-09" db="EMBL/GenBank/DDBJ databases">
        <authorList>
            <person name="Livingstone P.G."/>
            <person name="Whitworth D.E."/>
        </authorList>
    </citation>
    <scope>NUCLEOTIDE SEQUENCE [LARGE SCALE GENOMIC DNA]</scope>
    <source>
        <strain evidence="3">CA051B</strain>
    </source>
</reference>
<gene>
    <name evidence="2" type="ORF">D7V93_32340</name>
</gene>
<name>A0A3A8P9K5_9BACT</name>
<dbReference type="AlphaFoldDB" id="A0A3A8P9K5"/>
<feature type="compositionally biased region" description="Low complexity" evidence="1">
    <location>
        <begin position="1"/>
        <end position="14"/>
    </location>
</feature>
<sequence length="157" mass="16543">MAPARNAPQGGAAPNAPPQQAPVDANGLPATLAPDEGRVMIGAQAVQADEDEAWYEGAAKAAQAAVTDNTADRPLEQVVIASSTVSGTVTRVGRGSLHVRDSEGSVYELQLDPRSRGLRQGQRVPIQELELREGTPVSARFDLIGGRTVARDVQVRR</sequence>
<keyword evidence="3" id="KW-1185">Reference proteome</keyword>
<feature type="region of interest" description="Disordered" evidence="1">
    <location>
        <begin position="1"/>
        <end position="32"/>
    </location>
</feature>